<keyword evidence="3" id="KW-1185">Reference proteome</keyword>
<dbReference type="Gene3D" id="3.40.50.1110">
    <property type="entry name" value="SGNH hydrolase"/>
    <property type="match status" value="1"/>
</dbReference>
<evidence type="ECO:0000259" key="1">
    <source>
        <dbReference type="Pfam" id="PF13472"/>
    </source>
</evidence>
<feature type="domain" description="SGNH hydrolase-type esterase" evidence="1">
    <location>
        <begin position="6"/>
        <end position="171"/>
    </location>
</feature>
<dbReference type="Proteomes" id="UP001371218">
    <property type="component" value="Unassembled WGS sequence"/>
</dbReference>
<dbReference type="Pfam" id="PF13472">
    <property type="entry name" value="Lipase_GDSL_2"/>
    <property type="match status" value="1"/>
</dbReference>
<reference evidence="2 3" key="1">
    <citation type="submission" date="2024-04" db="EMBL/GenBank/DDBJ databases">
        <title>Novel species of the genus Ideonella isolated from streams.</title>
        <authorList>
            <person name="Lu H."/>
        </authorList>
    </citation>
    <scope>NUCLEOTIDE SEQUENCE [LARGE SCALE GENOMIC DNA]</scope>
    <source>
        <strain evidence="2 3">DXS29W</strain>
    </source>
</reference>
<dbReference type="GO" id="GO:0016787">
    <property type="term" value="F:hydrolase activity"/>
    <property type="evidence" value="ECO:0007669"/>
    <property type="project" value="UniProtKB-KW"/>
</dbReference>
<dbReference type="EC" id="3.1.-.-" evidence="2"/>
<name>A0ABU9BID0_9BURK</name>
<dbReference type="RefSeq" id="WP_341424057.1">
    <property type="nucleotide sequence ID" value="NZ_JBBUTG010000001.1"/>
</dbReference>
<proteinExistence type="predicted"/>
<sequence length="211" mass="21695">MPHLVLLGDSVFDNGAYTSGGPAVIEQVSSALPPGWAASLCAVDGSTTEDIEAQLAQLPETATHLVLSVGGNNALLRADVLQTPVASSGEALLLLGQAAADFEASYRRMLAACLTHGLPLVVCTVYHGNFPEPSYQACVAVALCAFNDAIIRVASEHGLKVIDLRRICTQPVDYANPIEPSSAGGSKIASAIAKAVTEQTPTLRGACVVAG</sequence>
<comment type="caution">
    <text evidence="2">The sequence shown here is derived from an EMBL/GenBank/DDBJ whole genome shotgun (WGS) entry which is preliminary data.</text>
</comment>
<dbReference type="SUPFAM" id="SSF52266">
    <property type="entry name" value="SGNH hydrolase"/>
    <property type="match status" value="1"/>
</dbReference>
<evidence type="ECO:0000313" key="3">
    <source>
        <dbReference type="Proteomes" id="UP001371218"/>
    </source>
</evidence>
<dbReference type="EMBL" id="JBBUTG010000001">
    <property type="protein sequence ID" value="MEK8029723.1"/>
    <property type="molecule type" value="Genomic_DNA"/>
</dbReference>
<accession>A0ABU9BID0</accession>
<dbReference type="InterPro" id="IPR036514">
    <property type="entry name" value="SGNH_hydro_sf"/>
</dbReference>
<protein>
    <submittedName>
        <fullName evidence="2">SGNH/GDSL hydrolase family protein</fullName>
        <ecNumber evidence="2">3.1.-.-</ecNumber>
    </submittedName>
</protein>
<dbReference type="InterPro" id="IPR013830">
    <property type="entry name" value="SGNH_hydro"/>
</dbReference>
<organism evidence="2 3">
    <name type="scientific">Ideonella lacteola</name>
    <dbReference type="NCBI Taxonomy" id="2984193"/>
    <lineage>
        <taxon>Bacteria</taxon>
        <taxon>Pseudomonadati</taxon>
        <taxon>Pseudomonadota</taxon>
        <taxon>Betaproteobacteria</taxon>
        <taxon>Burkholderiales</taxon>
        <taxon>Sphaerotilaceae</taxon>
        <taxon>Ideonella</taxon>
    </lineage>
</organism>
<dbReference type="CDD" id="cd00229">
    <property type="entry name" value="SGNH_hydrolase"/>
    <property type="match status" value="1"/>
</dbReference>
<evidence type="ECO:0000313" key="2">
    <source>
        <dbReference type="EMBL" id="MEK8029723.1"/>
    </source>
</evidence>
<keyword evidence="2" id="KW-0378">Hydrolase</keyword>
<gene>
    <name evidence="2" type="ORF">AACH06_02725</name>
</gene>